<dbReference type="PROSITE" id="PS51186">
    <property type="entry name" value="GNAT"/>
    <property type="match status" value="1"/>
</dbReference>
<proteinExistence type="predicted"/>
<dbReference type="AlphaFoldDB" id="A0A6M1UAD1"/>
<evidence type="ECO:0000256" key="1">
    <source>
        <dbReference type="ARBA" id="ARBA00004924"/>
    </source>
</evidence>
<dbReference type="EMBL" id="JAALFE010000012">
    <property type="protein sequence ID" value="NGQ91861.1"/>
    <property type="molecule type" value="Genomic_DNA"/>
</dbReference>
<organism evidence="4 5">
    <name type="scientific">Paragemmobacter kunshanensis</name>
    <dbReference type="NCBI Taxonomy" id="2583234"/>
    <lineage>
        <taxon>Bacteria</taxon>
        <taxon>Pseudomonadati</taxon>
        <taxon>Pseudomonadota</taxon>
        <taxon>Alphaproteobacteria</taxon>
        <taxon>Rhodobacterales</taxon>
        <taxon>Paracoccaceae</taxon>
        <taxon>Paragemmobacter</taxon>
    </lineage>
</organism>
<dbReference type="Gene3D" id="3.40.630.30">
    <property type="match status" value="1"/>
</dbReference>
<dbReference type="InterPro" id="IPR000182">
    <property type="entry name" value="GNAT_dom"/>
</dbReference>
<evidence type="ECO:0000313" key="4">
    <source>
        <dbReference type="EMBL" id="NGQ91861.1"/>
    </source>
</evidence>
<dbReference type="InterPro" id="IPR016181">
    <property type="entry name" value="Acyl_CoA_acyltransferase"/>
</dbReference>
<accession>A0A6M1UAD1</accession>
<dbReference type="GO" id="GO:0046677">
    <property type="term" value="P:response to antibiotic"/>
    <property type="evidence" value="ECO:0007669"/>
    <property type="project" value="UniProtKB-KW"/>
</dbReference>
<keyword evidence="5" id="KW-1185">Reference proteome</keyword>
<protein>
    <submittedName>
        <fullName evidence="4">Acetyltransferase</fullName>
    </submittedName>
</protein>
<comment type="pathway">
    <text evidence="1">Siderophore biosynthesis.</text>
</comment>
<dbReference type="Proteomes" id="UP000474758">
    <property type="component" value="Unassembled WGS sequence"/>
</dbReference>
<dbReference type="PANTHER" id="PTHR31438">
    <property type="entry name" value="LYSINE N-ACYLTRANSFERASE C17G9.06C-RELATED"/>
    <property type="match status" value="1"/>
</dbReference>
<name>A0A6M1UAD1_9RHOB</name>
<dbReference type="GO" id="GO:0019290">
    <property type="term" value="P:siderophore biosynthetic process"/>
    <property type="evidence" value="ECO:0007669"/>
    <property type="project" value="InterPro"/>
</dbReference>
<evidence type="ECO:0000256" key="2">
    <source>
        <dbReference type="ARBA" id="ARBA00023251"/>
    </source>
</evidence>
<feature type="domain" description="N-acetyltransferase" evidence="3">
    <location>
        <begin position="6"/>
        <end position="169"/>
    </location>
</feature>
<evidence type="ECO:0000313" key="5">
    <source>
        <dbReference type="Proteomes" id="UP000474758"/>
    </source>
</evidence>
<dbReference type="GO" id="GO:0016410">
    <property type="term" value="F:N-acyltransferase activity"/>
    <property type="evidence" value="ECO:0007669"/>
    <property type="project" value="TreeGrafter"/>
</dbReference>
<comment type="caution">
    <text evidence="4">The sequence shown here is derived from an EMBL/GenBank/DDBJ whole genome shotgun (WGS) entry which is preliminary data.</text>
</comment>
<sequence>MRHETYTFPRLTRADYPLMRGWLAQPHVRAWWGDPEEEIALIEEDIDTNGHGGPTDMRLVALEGQPFAYVQDYPAHHWGAPQYAAFPAGARAVDTFLGDPAFLGRGHAGRYLRQRCAELVAEGATAVVIDPSPDNERAVRAYRRAGFAPRGILPCEDGDPVLVMEFEPAPSSW</sequence>
<dbReference type="SUPFAM" id="SSF55729">
    <property type="entry name" value="Acyl-CoA N-acyltransferases (Nat)"/>
    <property type="match status" value="1"/>
</dbReference>
<keyword evidence="4" id="KW-0808">Transferase</keyword>
<dbReference type="SMART" id="SM01006">
    <property type="entry name" value="AlcB"/>
    <property type="match status" value="1"/>
</dbReference>
<reference evidence="4 5" key="1">
    <citation type="submission" date="2020-02" db="EMBL/GenBank/DDBJ databases">
        <title>Rhodobacter translucens sp. nov., a novel bacterium isolated from activated sludge.</title>
        <authorList>
            <person name="Liu J."/>
        </authorList>
    </citation>
    <scope>NUCLEOTIDE SEQUENCE [LARGE SCALE GENOMIC DNA]</scope>
    <source>
        <strain evidence="4 5">HX-7-19</strain>
    </source>
</reference>
<keyword evidence="2" id="KW-0046">Antibiotic resistance</keyword>
<evidence type="ECO:0000259" key="3">
    <source>
        <dbReference type="PROSITE" id="PS51186"/>
    </source>
</evidence>
<dbReference type="InterPro" id="IPR019432">
    <property type="entry name" value="Acyltransferase_MbtK/IucB-like"/>
</dbReference>
<gene>
    <name evidence="4" type="ORF">G5V65_13230</name>
</gene>
<dbReference type="PANTHER" id="PTHR31438:SF1">
    <property type="entry name" value="LYSINE N-ACYLTRANSFERASE C17G9.06C-RELATED"/>
    <property type="match status" value="1"/>
</dbReference>
<dbReference type="RefSeq" id="WP_165050874.1">
    <property type="nucleotide sequence ID" value="NZ_JAALFE010000012.1"/>
</dbReference>
<dbReference type="Pfam" id="PF13523">
    <property type="entry name" value="Acetyltransf_8"/>
    <property type="match status" value="1"/>
</dbReference>